<dbReference type="Pfam" id="PF00621">
    <property type="entry name" value="RhoGEF"/>
    <property type="match status" value="1"/>
</dbReference>
<dbReference type="GO" id="GO:0005085">
    <property type="term" value="F:guanyl-nucleotide exchange factor activity"/>
    <property type="evidence" value="ECO:0007669"/>
    <property type="project" value="InterPro"/>
</dbReference>
<evidence type="ECO:0000256" key="3">
    <source>
        <dbReference type="SAM" id="MobiDB-lite"/>
    </source>
</evidence>
<keyword evidence="1" id="KW-0880">Kelch repeat</keyword>
<dbReference type="InterPro" id="IPR035899">
    <property type="entry name" value="DBL_dom_sf"/>
</dbReference>
<evidence type="ECO:0000313" key="6">
    <source>
        <dbReference type="Proteomes" id="UP000179807"/>
    </source>
</evidence>
<dbReference type="PROSITE" id="PS50010">
    <property type="entry name" value="DH_2"/>
    <property type="match status" value="1"/>
</dbReference>
<proteinExistence type="predicted"/>
<dbReference type="GeneID" id="94837690"/>
<dbReference type="CDD" id="cd00160">
    <property type="entry name" value="RhoGEF"/>
    <property type="match status" value="1"/>
</dbReference>
<feature type="domain" description="DH" evidence="4">
    <location>
        <begin position="231"/>
        <end position="407"/>
    </location>
</feature>
<dbReference type="GO" id="GO:0035556">
    <property type="term" value="P:intracellular signal transduction"/>
    <property type="evidence" value="ECO:0007669"/>
    <property type="project" value="InterPro"/>
</dbReference>
<dbReference type="Pfam" id="PF24681">
    <property type="entry name" value="Kelch_KLHDC2_KLHL20_DRC7"/>
    <property type="match status" value="2"/>
</dbReference>
<feature type="compositionally biased region" description="Polar residues" evidence="3">
    <location>
        <begin position="982"/>
        <end position="994"/>
    </location>
</feature>
<keyword evidence="2" id="KW-0677">Repeat</keyword>
<gene>
    <name evidence="5" type="ORF">TRFO_23149</name>
</gene>
<dbReference type="InterPro" id="IPR001331">
    <property type="entry name" value="GDS_CDC24_CS"/>
</dbReference>
<evidence type="ECO:0000256" key="2">
    <source>
        <dbReference type="ARBA" id="ARBA00022737"/>
    </source>
</evidence>
<dbReference type="RefSeq" id="XP_068361521.1">
    <property type="nucleotide sequence ID" value="XM_068502986.1"/>
</dbReference>
<feature type="compositionally biased region" description="Basic and acidic residues" evidence="3">
    <location>
        <begin position="1147"/>
        <end position="1157"/>
    </location>
</feature>
<dbReference type="Gene3D" id="1.20.900.10">
    <property type="entry name" value="Dbl homology (DH) domain"/>
    <property type="match status" value="1"/>
</dbReference>
<dbReference type="SUPFAM" id="SSF48065">
    <property type="entry name" value="DBL homology domain (DH-domain)"/>
    <property type="match status" value="1"/>
</dbReference>
<dbReference type="EMBL" id="MLAK01000669">
    <property type="protein sequence ID" value="OHT08385.1"/>
    <property type="molecule type" value="Genomic_DNA"/>
</dbReference>
<dbReference type="InterPro" id="IPR000219">
    <property type="entry name" value="DH_dom"/>
</dbReference>
<feature type="compositionally biased region" description="Basic and acidic residues" evidence="3">
    <location>
        <begin position="1021"/>
        <end position="1039"/>
    </location>
</feature>
<dbReference type="PROSITE" id="PS00741">
    <property type="entry name" value="DH_1"/>
    <property type="match status" value="1"/>
</dbReference>
<feature type="compositionally biased region" description="Polar residues" evidence="3">
    <location>
        <begin position="1207"/>
        <end position="1216"/>
    </location>
</feature>
<dbReference type="Proteomes" id="UP000179807">
    <property type="component" value="Unassembled WGS sequence"/>
</dbReference>
<dbReference type="PANTHER" id="PTHR46093">
    <property type="entry name" value="ACYL-COA-BINDING DOMAIN-CONTAINING PROTEIN 5"/>
    <property type="match status" value="1"/>
</dbReference>
<dbReference type="SUPFAM" id="SSF117281">
    <property type="entry name" value="Kelch motif"/>
    <property type="match status" value="1"/>
</dbReference>
<dbReference type="SMART" id="SM00325">
    <property type="entry name" value="RhoGEF"/>
    <property type="match status" value="1"/>
</dbReference>
<dbReference type="PANTHER" id="PTHR46093:SF18">
    <property type="entry name" value="FIBRONECTIN TYPE-III DOMAIN-CONTAINING PROTEIN"/>
    <property type="match status" value="1"/>
</dbReference>
<comment type="caution">
    <text evidence="5">The sequence shown here is derived from an EMBL/GenBank/DDBJ whole genome shotgun (WGS) entry which is preliminary data.</text>
</comment>
<dbReference type="InterPro" id="IPR015915">
    <property type="entry name" value="Kelch-typ_b-propeller"/>
</dbReference>
<evidence type="ECO:0000259" key="4">
    <source>
        <dbReference type="PROSITE" id="PS50010"/>
    </source>
</evidence>
<reference evidence="5" key="1">
    <citation type="submission" date="2016-10" db="EMBL/GenBank/DDBJ databases">
        <authorList>
            <person name="Benchimol M."/>
            <person name="Almeida L.G."/>
            <person name="Vasconcelos A.T."/>
            <person name="Perreira-Neves A."/>
            <person name="Rosa I.A."/>
            <person name="Tasca T."/>
            <person name="Bogo M.R."/>
            <person name="de Souza W."/>
        </authorList>
    </citation>
    <scope>NUCLEOTIDE SEQUENCE [LARGE SCALE GENOMIC DNA]</scope>
    <source>
        <strain evidence="5">K</strain>
    </source>
</reference>
<protein>
    <recommendedName>
        <fullName evidence="4">DH domain-containing protein</fullName>
    </recommendedName>
</protein>
<feature type="compositionally biased region" description="Basic and acidic residues" evidence="3">
    <location>
        <begin position="1167"/>
        <end position="1186"/>
    </location>
</feature>
<feature type="compositionally biased region" description="Basic and acidic residues" evidence="3">
    <location>
        <begin position="1103"/>
        <end position="1136"/>
    </location>
</feature>
<accession>A0A1J4KAC2</accession>
<feature type="compositionally biased region" description="Acidic residues" evidence="3">
    <location>
        <begin position="1083"/>
        <end position="1096"/>
    </location>
</feature>
<dbReference type="Gene3D" id="2.120.10.80">
    <property type="entry name" value="Kelch-type beta propeller"/>
    <property type="match status" value="1"/>
</dbReference>
<dbReference type="VEuPathDB" id="TrichDB:TRFO_23149"/>
<dbReference type="OrthoDB" id="10251809at2759"/>
<sequence>MKIISETFHEKFKMKRFIAFARPKDPSDIKLANDFIGMTTAQISQQFSLENEFLSIITPFVRESLPDDIKPLEVYKDVMLSEKPSRFLRPNYYIGIRPISEKELFTIYVGLDINEDVEPEKQQTIPPFEVSFRIDEITSFSDLKQIILKSCPFGIKIDCTPVYVFNKQIISSVEHEAESSEKVENSEENDQESCEIVNDDIAIDELLSRVRNSRIVMKCKLDEKSNAKIRHRVNIVKEIQSTEVTYINGLIELLSYWREGFKMQKMLTPEEDNNVFHDIPAIINCHSNFLQSLESRGTTYSAILSDVFLDFSQFFKVSLLYISTYSNIIQFFLKKNKEKDFEMKYKQLATGHVELNSYLITPVQRMPRYILFLRELIKNTPNSHPDAAMLVAASNSLETITRQIEEASTTAENNAKIATIQDYLGMEKFKLFSPSRIAVDSLKVNYIKPKVGKGVLFLFNDLVLATLDNKLSNGCKIIVNKKPKHFRYSLPSSSQIAFAKDKKKEKKPTVLFIAEIENAEKQSKFIHKLNSLQTKYYSKKAEKKRRMFKFESLPLTTTDDFPPLLSSHDGVYSNNMLYVFGGSPLNSNLSIFNLKSGAVTTMPTTIPERKNHSVCIRGRSLIIFGGEGDAENYSDLWSISLDNYRWEKLKATNLPEPRYGAQATIYKNNLIVFGGMNRKKKRFNDICVYDFDTGIWTINKATPGTTPCPRAFHASARINNNWYIFGGSQGKSTILSDLHVLNLDTLTWGPITMNGEEFFMRTEHRMVAIDPFLILVGSSQSMKEVPISVIDTSVNHHRICRSGYNDPPFLSNFVMVTDGENIYIHGGYGRSPKDIYFGLYKVQLPEFISHRIIENSPVDKTTDRERRNLSKAAATTSHANINSVALARARNNTMSHKNYFTVAPQVIINQTGEEHDDNAFDAEVLKEIAQLPEPAPQAPLPPLPNNARKKTENTIKEKPEIEKRNLNPSLFVARKRAVTRSNVTFSHSRKQGSYQIDDDDTTTDTEDMLGAAKEFLANNSRSDHPESKGEKKQEIKSEEGPQNFEDQTVEFKQEEQQEKEMAPTGFEKQENARNDQEVIIEIIIEEEEEEEEEEIFETGLIPEEIKQEEPQQEEHQQEEHQQEEHQQEEPQQEEHQQVVPQQEVPQQEEHQQEEPQKEVPQQEEPQQEEHQQEEPKQEELKQEEPKPISSHLQTPVKQPPDQIPKSLATSMPSHSKTLGEYDEETLCRQIGVDLSFLLGFQKTILTRKLKKLWEIQTENEKIQEKIDEFIESAQNTANDENEQEITIFAKFKDERNGNIFVEKISSVNSSLENIINIGSNRAGREITKLNVFVHGSKIEASQSTINEAVNDVKHDNSTHCFFYFE</sequence>
<keyword evidence="6" id="KW-1185">Reference proteome</keyword>
<feature type="region of interest" description="Disordered" evidence="3">
    <location>
        <begin position="982"/>
        <end position="1216"/>
    </location>
</feature>
<organism evidence="5 6">
    <name type="scientific">Tritrichomonas foetus</name>
    <dbReference type="NCBI Taxonomy" id="1144522"/>
    <lineage>
        <taxon>Eukaryota</taxon>
        <taxon>Metamonada</taxon>
        <taxon>Parabasalia</taxon>
        <taxon>Tritrichomonadida</taxon>
        <taxon>Tritrichomonadidae</taxon>
        <taxon>Tritrichomonas</taxon>
    </lineage>
</organism>
<feature type="compositionally biased region" description="Basic and acidic residues" evidence="3">
    <location>
        <begin position="1049"/>
        <end position="1076"/>
    </location>
</feature>
<evidence type="ECO:0000313" key="5">
    <source>
        <dbReference type="EMBL" id="OHT08385.1"/>
    </source>
</evidence>
<name>A0A1J4KAC2_9EUKA</name>
<evidence type="ECO:0000256" key="1">
    <source>
        <dbReference type="ARBA" id="ARBA00022441"/>
    </source>
</evidence>
<feature type="compositionally biased region" description="Acidic residues" evidence="3">
    <location>
        <begin position="996"/>
        <end position="1007"/>
    </location>
</feature>